<evidence type="ECO:0000313" key="8">
    <source>
        <dbReference type="Proteomes" id="UP000594118"/>
    </source>
</evidence>
<dbReference type="InterPro" id="IPR003439">
    <property type="entry name" value="ABC_transporter-like_ATP-bd"/>
</dbReference>
<proteinExistence type="inferred from homology"/>
<gene>
    <name evidence="7" type="ORF">F3W81_08850</name>
</gene>
<dbReference type="PROSITE" id="PS50893">
    <property type="entry name" value="ABC_TRANSPORTER_2"/>
    <property type="match status" value="1"/>
</dbReference>
<evidence type="ECO:0000256" key="1">
    <source>
        <dbReference type="ARBA" id="ARBA00005417"/>
    </source>
</evidence>
<dbReference type="SMART" id="SM00382">
    <property type="entry name" value="AAA"/>
    <property type="match status" value="1"/>
</dbReference>
<dbReference type="CDD" id="cd03224">
    <property type="entry name" value="ABC_TM1139_LivF_branched"/>
    <property type="match status" value="1"/>
</dbReference>
<dbReference type="InterPro" id="IPR027417">
    <property type="entry name" value="P-loop_NTPase"/>
</dbReference>
<dbReference type="PANTHER" id="PTHR43820">
    <property type="entry name" value="HIGH-AFFINITY BRANCHED-CHAIN AMINO ACID TRANSPORT ATP-BINDING PROTEIN LIVF"/>
    <property type="match status" value="1"/>
</dbReference>
<dbReference type="GO" id="GO:0015807">
    <property type="term" value="P:L-amino acid transport"/>
    <property type="evidence" value="ECO:0007669"/>
    <property type="project" value="TreeGrafter"/>
</dbReference>
<keyword evidence="5" id="KW-0029">Amino-acid transport</keyword>
<dbReference type="InterPro" id="IPR003593">
    <property type="entry name" value="AAA+_ATPase"/>
</dbReference>
<dbReference type="Gene3D" id="3.40.50.300">
    <property type="entry name" value="P-loop containing nucleotide triphosphate hydrolases"/>
    <property type="match status" value="1"/>
</dbReference>
<reference evidence="7 8" key="1">
    <citation type="submission" date="2019-10" db="EMBL/GenBank/DDBJ databases">
        <title>Pseudopuniceibacterium sp. HQ09 islated from Antarctica.</title>
        <authorList>
            <person name="Liao L."/>
            <person name="Su S."/>
            <person name="Chen B."/>
            <person name="Yu Y."/>
        </authorList>
    </citation>
    <scope>NUCLEOTIDE SEQUENCE [LARGE SCALE GENOMIC DNA]</scope>
    <source>
        <strain evidence="7 8">HQ09</strain>
    </source>
</reference>
<dbReference type="Pfam" id="PF00005">
    <property type="entry name" value="ABC_tran"/>
    <property type="match status" value="1"/>
</dbReference>
<dbReference type="EMBL" id="CP045201">
    <property type="protein sequence ID" value="QOL80911.1"/>
    <property type="molecule type" value="Genomic_DNA"/>
</dbReference>
<sequence>MLKIEGLSAGYGAAPVLRGVNLRAEAGEITVLMGRNGAGKTTLMKAIMGLVRAEAGDIDLDGADLAQLPPHMVPRQGVGYVPQGRRLFADLSVAQNIEVGLGAGPKDAASRRAVRAEVLELFPRLQERMGQRAGTLSGGEQQMLATARALCVRPKLLLLDEPTEGLQPSMIEAIRQVMVAMRDKGLAVLLVEQRIDAVLGLADRVSVIEMGRNAENFSRAELTEPENARRLRGHLGV</sequence>
<evidence type="ECO:0000313" key="7">
    <source>
        <dbReference type="EMBL" id="QOL80911.1"/>
    </source>
</evidence>
<dbReference type="AlphaFoldDB" id="A0A7L9WKI8"/>
<dbReference type="GO" id="GO:0005524">
    <property type="term" value="F:ATP binding"/>
    <property type="evidence" value="ECO:0007669"/>
    <property type="project" value="UniProtKB-KW"/>
</dbReference>
<dbReference type="GO" id="GO:0016887">
    <property type="term" value="F:ATP hydrolysis activity"/>
    <property type="evidence" value="ECO:0007669"/>
    <property type="project" value="InterPro"/>
</dbReference>
<name>A0A7L9WKI8_9RHOB</name>
<comment type="similarity">
    <text evidence="1">Belongs to the ABC transporter superfamily.</text>
</comment>
<evidence type="ECO:0000256" key="2">
    <source>
        <dbReference type="ARBA" id="ARBA00022448"/>
    </source>
</evidence>
<dbReference type="KEGG" id="pshq:F3W81_08850"/>
<dbReference type="InterPro" id="IPR052156">
    <property type="entry name" value="BCAA_Transport_ATP-bd_LivF"/>
</dbReference>
<dbReference type="Proteomes" id="UP000594118">
    <property type="component" value="Chromosome"/>
</dbReference>
<accession>A0A7L9WKI8</accession>
<dbReference type="RefSeq" id="WP_193083228.1">
    <property type="nucleotide sequence ID" value="NZ_CP045201.1"/>
</dbReference>
<dbReference type="SUPFAM" id="SSF52540">
    <property type="entry name" value="P-loop containing nucleoside triphosphate hydrolases"/>
    <property type="match status" value="1"/>
</dbReference>
<evidence type="ECO:0000256" key="3">
    <source>
        <dbReference type="ARBA" id="ARBA00022741"/>
    </source>
</evidence>
<dbReference type="GO" id="GO:0015658">
    <property type="term" value="F:branched-chain amino acid transmembrane transporter activity"/>
    <property type="evidence" value="ECO:0007669"/>
    <property type="project" value="TreeGrafter"/>
</dbReference>
<evidence type="ECO:0000259" key="6">
    <source>
        <dbReference type="PROSITE" id="PS50893"/>
    </source>
</evidence>
<keyword evidence="4 7" id="KW-0067">ATP-binding</keyword>
<protein>
    <submittedName>
        <fullName evidence="7">ATP-binding cassette domain-containing protein</fullName>
    </submittedName>
</protein>
<keyword evidence="8" id="KW-1185">Reference proteome</keyword>
<keyword evidence="3" id="KW-0547">Nucleotide-binding</keyword>
<evidence type="ECO:0000256" key="4">
    <source>
        <dbReference type="ARBA" id="ARBA00022840"/>
    </source>
</evidence>
<keyword evidence="2" id="KW-0813">Transport</keyword>
<organism evidence="7 8">
    <name type="scientific">Pseudooceanicola spongiae</name>
    <dbReference type="NCBI Taxonomy" id="2613965"/>
    <lineage>
        <taxon>Bacteria</taxon>
        <taxon>Pseudomonadati</taxon>
        <taxon>Pseudomonadota</taxon>
        <taxon>Alphaproteobacteria</taxon>
        <taxon>Rhodobacterales</taxon>
        <taxon>Paracoccaceae</taxon>
        <taxon>Pseudooceanicola</taxon>
    </lineage>
</organism>
<dbReference type="PANTHER" id="PTHR43820:SF5">
    <property type="entry name" value="HIGH-AFFINITY BRANCHED-CHAIN AMINO ACID TRANSPORT ATP-BINDING PROTEIN"/>
    <property type="match status" value="1"/>
</dbReference>
<evidence type="ECO:0000256" key="5">
    <source>
        <dbReference type="ARBA" id="ARBA00022970"/>
    </source>
</evidence>
<feature type="domain" description="ABC transporter" evidence="6">
    <location>
        <begin position="2"/>
        <end position="235"/>
    </location>
</feature>